<dbReference type="eggNOG" id="KOG4533">
    <property type="taxonomic scope" value="Eukaryota"/>
</dbReference>
<dbReference type="RefSeq" id="XP_007805497.1">
    <property type="nucleotide sequence ID" value="XM_007807306.1"/>
</dbReference>
<evidence type="ECO:0000313" key="1">
    <source>
        <dbReference type="EMBL" id="ERF68879.1"/>
    </source>
</evidence>
<gene>
    <name evidence="1" type="ORF">EPUS_04531</name>
</gene>
<dbReference type="AlphaFoldDB" id="U1HIY8"/>
<dbReference type="PANTHER" id="PTHR28110:SF1">
    <property type="entry name" value="TRANSMEMBRANE PROTEIN"/>
    <property type="match status" value="1"/>
</dbReference>
<dbReference type="InterPro" id="IPR055323">
    <property type="entry name" value="C57A10.07/YOR238W"/>
</dbReference>
<sequence length="285" mass="31872">MRSGSGARLLEKMTQNGQSMQISSTLWVSEIEAVGGGTQWLLEPFQVGEAPTFIEHAKAGLDELASNERAILVFSGGPTKPKETDRSEAESYFSLVHANAFFGHPATVASRIFTECYATDSFQNILFPLLFFPAFVSSGMESCSPKPPPQQCQAFPSHLTIISHAFKRHRFTALHLPALRYPTAPERLRYIGIDPPMDETKRAEVEVGELSRGVRAWEQDPYGVGKILGEKRRVRGWTMEQEVKVWTQVRSNTEVSKIKNVMSFPEWLRASLEEGVSDPSILPWS</sequence>
<protein>
    <recommendedName>
        <fullName evidence="3">DUF218 domain-containing protein</fullName>
    </recommendedName>
</protein>
<dbReference type="Proteomes" id="UP000019373">
    <property type="component" value="Unassembled WGS sequence"/>
</dbReference>
<proteinExistence type="predicted"/>
<evidence type="ECO:0000313" key="2">
    <source>
        <dbReference type="Proteomes" id="UP000019373"/>
    </source>
</evidence>
<accession>U1HIY8</accession>
<dbReference type="HOGENOM" id="CLU_048479_1_0_1"/>
<keyword evidence="2" id="KW-1185">Reference proteome</keyword>
<name>U1HIY8_ENDPU</name>
<dbReference type="EMBL" id="KE721492">
    <property type="protein sequence ID" value="ERF68879.1"/>
    <property type="molecule type" value="Genomic_DNA"/>
</dbReference>
<dbReference type="GO" id="GO:0005737">
    <property type="term" value="C:cytoplasm"/>
    <property type="evidence" value="ECO:0007669"/>
    <property type="project" value="TreeGrafter"/>
</dbReference>
<evidence type="ECO:0008006" key="3">
    <source>
        <dbReference type="Google" id="ProtNLM"/>
    </source>
</evidence>
<dbReference type="GeneID" id="19239486"/>
<reference evidence="2" key="1">
    <citation type="journal article" date="2014" name="BMC Genomics">
        <title>Genome characteristics reveal the impact of lichenization on lichen-forming fungus Endocarpon pusillum Hedwig (Verrucariales, Ascomycota).</title>
        <authorList>
            <person name="Wang Y.-Y."/>
            <person name="Liu B."/>
            <person name="Zhang X.-Y."/>
            <person name="Zhou Q.-M."/>
            <person name="Zhang T."/>
            <person name="Li H."/>
            <person name="Yu Y.-F."/>
            <person name="Zhang X.-L."/>
            <person name="Hao X.-Y."/>
            <person name="Wang M."/>
            <person name="Wang L."/>
            <person name="Wei J.-C."/>
        </authorList>
    </citation>
    <scope>NUCLEOTIDE SEQUENCE [LARGE SCALE GENOMIC DNA]</scope>
    <source>
        <strain evidence="2">Z07020 / HMAS-L-300199</strain>
    </source>
</reference>
<organism evidence="1 2">
    <name type="scientific">Endocarpon pusillum (strain Z07020 / HMAS-L-300199)</name>
    <name type="common">Lichen-forming fungus</name>
    <dbReference type="NCBI Taxonomy" id="1263415"/>
    <lineage>
        <taxon>Eukaryota</taxon>
        <taxon>Fungi</taxon>
        <taxon>Dikarya</taxon>
        <taxon>Ascomycota</taxon>
        <taxon>Pezizomycotina</taxon>
        <taxon>Eurotiomycetes</taxon>
        <taxon>Chaetothyriomycetidae</taxon>
        <taxon>Verrucariales</taxon>
        <taxon>Verrucariaceae</taxon>
        <taxon>Endocarpon</taxon>
    </lineage>
</organism>
<dbReference type="PANTHER" id="PTHR28110">
    <property type="entry name" value="TRANSMEMBRANE PROTEIN"/>
    <property type="match status" value="1"/>
</dbReference>
<dbReference type="OrthoDB" id="4347at2759"/>